<feature type="domain" description="Membrane anchor Opy2 N-terminal" evidence="3">
    <location>
        <begin position="527"/>
        <end position="563"/>
    </location>
</feature>
<organism evidence="4 5">
    <name type="scientific">Purpureocillium lilacinum</name>
    <name type="common">Paecilomyces lilacinus</name>
    <dbReference type="NCBI Taxonomy" id="33203"/>
    <lineage>
        <taxon>Eukaryota</taxon>
        <taxon>Fungi</taxon>
        <taxon>Dikarya</taxon>
        <taxon>Ascomycota</taxon>
        <taxon>Pezizomycotina</taxon>
        <taxon>Sordariomycetes</taxon>
        <taxon>Hypocreomycetidae</taxon>
        <taxon>Hypocreales</taxon>
        <taxon>Ophiocordycipitaceae</taxon>
        <taxon>Purpureocillium</taxon>
    </lineage>
</organism>
<feature type="transmembrane region" description="Helical" evidence="2">
    <location>
        <begin position="590"/>
        <end position="609"/>
    </location>
</feature>
<keyword evidence="2" id="KW-0812">Transmembrane</keyword>
<dbReference type="Pfam" id="PF09463">
    <property type="entry name" value="Opy2"/>
    <property type="match status" value="1"/>
</dbReference>
<dbReference type="Proteomes" id="UP000245956">
    <property type="component" value="Unassembled WGS sequence"/>
</dbReference>
<accession>A0A2U3ELG1</accession>
<keyword evidence="2" id="KW-1133">Transmembrane helix</keyword>
<comment type="caution">
    <text evidence="4">The sequence shown here is derived from an EMBL/GenBank/DDBJ whole genome shotgun (WGS) entry which is preliminary data.</text>
</comment>
<feature type="region of interest" description="Disordered" evidence="1">
    <location>
        <begin position="835"/>
        <end position="935"/>
    </location>
</feature>
<reference evidence="4 5" key="1">
    <citation type="journal article" date="2016" name="Front. Microbiol.">
        <title>Genome and transcriptome sequences reveal the specific parasitism of the nematophagous Purpureocillium lilacinum 36-1.</title>
        <authorList>
            <person name="Xie J."/>
            <person name="Li S."/>
            <person name="Mo C."/>
            <person name="Xiao X."/>
            <person name="Peng D."/>
            <person name="Wang G."/>
            <person name="Xiao Y."/>
        </authorList>
    </citation>
    <scope>NUCLEOTIDE SEQUENCE [LARGE SCALE GENOMIC DNA]</scope>
    <source>
        <strain evidence="4 5">36-1</strain>
    </source>
</reference>
<feature type="region of interest" description="Disordered" evidence="1">
    <location>
        <begin position="470"/>
        <end position="492"/>
    </location>
</feature>
<feature type="compositionally biased region" description="Basic and acidic residues" evidence="1">
    <location>
        <begin position="918"/>
        <end position="935"/>
    </location>
</feature>
<dbReference type="EMBL" id="LCWV01000002">
    <property type="protein sequence ID" value="PWI75357.1"/>
    <property type="molecule type" value="Genomic_DNA"/>
</dbReference>
<evidence type="ECO:0000256" key="2">
    <source>
        <dbReference type="SAM" id="Phobius"/>
    </source>
</evidence>
<evidence type="ECO:0000256" key="1">
    <source>
        <dbReference type="SAM" id="MobiDB-lite"/>
    </source>
</evidence>
<dbReference type="InterPro" id="IPR018571">
    <property type="entry name" value="Membrane_anchor_Opy2_N"/>
</dbReference>
<keyword evidence="2" id="KW-0472">Membrane</keyword>
<feature type="compositionally biased region" description="Low complexity" evidence="1">
    <location>
        <begin position="840"/>
        <end position="857"/>
    </location>
</feature>
<evidence type="ECO:0000259" key="3">
    <source>
        <dbReference type="Pfam" id="PF09463"/>
    </source>
</evidence>
<dbReference type="AlphaFoldDB" id="A0A2U3ELG1"/>
<name>A0A2U3ELG1_PURLI</name>
<evidence type="ECO:0000313" key="4">
    <source>
        <dbReference type="EMBL" id="PWI75357.1"/>
    </source>
</evidence>
<proteinExistence type="predicted"/>
<sequence>MVRRQEIRYPFMPSAPGKALAAAPCDGAANAHARISACSHHDTLASLALLVFVFTLDSVDRPLLWPGFKAPPLRRWQETCDVRGGDGLLIRKRNASVAARHAVEFDAVREAKPSGQTTLPIKGARRARRATLCLAEPSPAGTHAPLSQQNYCVLHWARTWTALAATTGSWDPIPPVPTSSRRNIAQVGVGKRQMQMDCLAVVPRMRQLIRAWRGGLAGMLPSRHRQWDKSAPFGPIDASKPACQLRLAASAQATSECPAGRLSLALFAAQGWGCLVMQEAMADLHVQHLVQQLVRARGATPALCVDGPRPRPRPTLAVARVAATSVHQALCPSVPGPPGPQPALAPLAPGAVAAVPPAHARPTVAPLPSHPLPPLSCWRHSSPLRGETCADPLCFVSSAPSSTFALPSTATITRRPTTLHRKQHHRRQASNRFLGLNYPCFDSQSPGRYVFLFRDLNDSVRAALGDDVCRLSPPSPNRDAPQATGPPLHPPLSRQQLLKMEVEGQMFARNLVELSEALKHVPSKRGCVQCDGNAKLQCPSCPSGQSCQFSVPTDCTQCPAAVCLPNDTTPPPSNNGGKSGGDSGPNVGPIAGGVVGGVAAIAILTYLVWRFLIRPKRSSVTQSIYEPSGNSARDIEKDNASRITHRSSTHTVHSIASTVLTRASNIIQIAYIPGVTNRATPTSPTVLVPPVPPIPMHHSDANRASNQDDQHFFVPGNLRDSTYSGISEFSDRTSYAPRSSIASTIYGKQAQIQTPAQTGMRAKPTVVSVKSGNASGANTPPVPSIDFERFGAGRPQSNASVFSVGSTFVNNANTATQARAQVVKLGGGLKKIDVGAKPEASVSSTSLASTSSPAPSAKNATGEPHTATVSDASPTGDLGPFSDPPATPKTVNVPKLVAVMEDDEEPARSGSRTSKRSPSAERGRSPFGDEHATKE</sequence>
<protein>
    <submittedName>
        <fullName evidence="4">Putative OPY2 protein</fullName>
    </submittedName>
</protein>
<evidence type="ECO:0000313" key="5">
    <source>
        <dbReference type="Proteomes" id="UP000245956"/>
    </source>
</evidence>
<gene>
    <name evidence="4" type="ORF">PCL_06015</name>
</gene>